<reference evidence="2" key="1">
    <citation type="submission" date="2020-06" db="EMBL/GenBank/DDBJ databases">
        <authorList>
            <person name="Li T."/>
            <person name="Hu X."/>
            <person name="Zhang T."/>
            <person name="Song X."/>
            <person name="Zhang H."/>
            <person name="Dai N."/>
            <person name="Sheng W."/>
            <person name="Hou X."/>
            <person name="Wei L."/>
        </authorList>
    </citation>
    <scope>NUCLEOTIDE SEQUENCE</scope>
    <source>
        <strain evidence="2">KEN1</strain>
        <tissue evidence="2">Leaf</tissue>
    </source>
</reference>
<feature type="region of interest" description="Disordered" evidence="1">
    <location>
        <begin position="30"/>
        <end position="50"/>
    </location>
</feature>
<protein>
    <submittedName>
        <fullName evidence="2">Uncharacterized protein</fullName>
    </submittedName>
</protein>
<accession>A0AAW2VYC0</accession>
<dbReference type="AlphaFoldDB" id="A0AAW2VYC0"/>
<name>A0AAW2VYC0_9LAMI</name>
<gene>
    <name evidence="2" type="ORF">Slati_2788800</name>
</gene>
<organism evidence="2">
    <name type="scientific">Sesamum latifolium</name>
    <dbReference type="NCBI Taxonomy" id="2727402"/>
    <lineage>
        <taxon>Eukaryota</taxon>
        <taxon>Viridiplantae</taxon>
        <taxon>Streptophyta</taxon>
        <taxon>Embryophyta</taxon>
        <taxon>Tracheophyta</taxon>
        <taxon>Spermatophyta</taxon>
        <taxon>Magnoliopsida</taxon>
        <taxon>eudicotyledons</taxon>
        <taxon>Gunneridae</taxon>
        <taxon>Pentapetalae</taxon>
        <taxon>asterids</taxon>
        <taxon>lamiids</taxon>
        <taxon>Lamiales</taxon>
        <taxon>Pedaliaceae</taxon>
        <taxon>Sesamum</taxon>
    </lineage>
</organism>
<proteinExistence type="predicted"/>
<evidence type="ECO:0000313" key="2">
    <source>
        <dbReference type="EMBL" id="KAL0434545.1"/>
    </source>
</evidence>
<evidence type="ECO:0000256" key="1">
    <source>
        <dbReference type="SAM" id="MobiDB-lite"/>
    </source>
</evidence>
<dbReference type="EMBL" id="JACGWN010000009">
    <property type="protein sequence ID" value="KAL0434545.1"/>
    <property type="molecule type" value="Genomic_DNA"/>
</dbReference>
<sequence>MNKYDRTDRAAQNRLCKGPAKHYAALLQNRDTYDQNASTPRHQMDDKSPLHRLMCGMPRHVLDSCSRRIQSLQTGSKRQVLKDTIRGLLSV</sequence>
<reference evidence="2" key="2">
    <citation type="journal article" date="2024" name="Plant">
        <title>Genomic evolution and insights into agronomic trait innovations of Sesamum species.</title>
        <authorList>
            <person name="Miao H."/>
            <person name="Wang L."/>
            <person name="Qu L."/>
            <person name="Liu H."/>
            <person name="Sun Y."/>
            <person name="Le M."/>
            <person name="Wang Q."/>
            <person name="Wei S."/>
            <person name="Zheng Y."/>
            <person name="Lin W."/>
            <person name="Duan Y."/>
            <person name="Cao H."/>
            <person name="Xiong S."/>
            <person name="Wang X."/>
            <person name="Wei L."/>
            <person name="Li C."/>
            <person name="Ma Q."/>
            <person name="Ju M."/>
            <person name="Zhao R."/>
            <person name="Li G."/>
            <person name="Mu C."/>
            <person name="Tian Q."/>
            <person name="Mei H."/>
            <person name="Zhang T."/>
            <person name="Gao T."/>
            <person name="Zhang H."/>
        </authorList>
    </citation>
    <scope>NUCLEOTIDE SEQUENCE</scope>
    <source>
        <strain evidence="2">KEN1</strain>
    </source>
</reference>
<comment type="caution">
    <text evidence="2">The sequence shown here is derived from an EMBL/GenBank/DDBJ whole genome shotgun (WGS) entry which is preliminary data.</text>
</comment>